<keyword evidence="4 5" id="KW-0472">Membrane</keyword>
<dbReference type="Gene3D" id="1.20.1300.10">
    <property type="entry name" value="Fumarate reductase/succinate dehydrogenase, transmembrane subunit"/>
    <property type="match status" value="1"/>
</dbReference>
<dbReference type="NCBIfam" id="NF003977">
    <property type="entry name" value="PRK05470.1-1"/>
    <property type="match status" value="1"/>
</dbReference>
<evidence type="ECO:0000256" key="4">
    <source>
        <dbReference type="ARBA" id="ARBA00023136"/>
    </source>
</evidence>
<keyword evidence="3 5" id="KW-1133">Transmembrane helix</keyword>
<dbReference type="InterPro" id="IPR034804">
    <property type="entry name" value="SQR/QFR_C/D"/>
</dbReference>
<feature type="transmembrane region" description="Helical" evidence="5">
    <location>
        <begin position="73"/>
        <end position="90"/>
    </location>
</feature>
<dbReference type="Proteomes" id="UP000720344">
    <property type="component" value="Unassembled WGS sequence"/>
</dbReference>
<dbReference type="PIRSF" id="PIRSF000179">
    <property type="entry name" value="FrdD"/>
    <property type="match status" value="1"/>
</dbReference>
<keyword evidence="2 5" id="KW-0812">Transmembrane</keyword>
<comment type="caution">
    <text evidence="6">The sequence shown here is derived from an EMBL/GenBank/DDBJ whole genome shotgun (WGS) entry which is preliminary data.</text>
</comment>
<evidence type="ECO:0000313" key="6">
    <source>
        <dbReference type="EMBL" id="NJA89719.1"/>
    </source>
</evidence>
<name>A0ABX0WLX3_9RHOO</name>
<dbReference type="InterPro" id="IPR003418">
    <property type="entry name" value="Fumarate_red_D"/>
</dbReference>
<dbReference type="CDD" id="cd00547">
    <property type="entry name" value="QFR_TypeD_subunitD"/>
    <property type="match status" value="1"/>
</dbReference>
<dbReference type="HAMAP" id="MF_00709">
    <property type="entry name" value="Fumarate_red_D"/>
    <property type="match status" value="1"/>
</dbReference>
<dbReference type="RefSeq" id="WP_167682268.1">
    <property type="nucleotide sequence ID" value="NZ_JAATWB010000007.1"/>
</dbReference>
<dbReference type="EMBL" id="JAATWB010000007">
    <property type="protein sequence ID" value="NJA89719.1"/>
    <property type="molecule type" value="Genomic_DNA"/>
</dbReference>
<feature type="transmembrane region" description="Helical" evidence="5">
    <location>
        <begin position="110"/>
        <end position="130"/>
    </location>
</feature>
<sequence length="132" mass="13971">MSHSANPRRPAQATERRSPEPIFWALFGAGGMLSALIAPMLAFITGIAVPLAFLLPADAMSYPNMLALAQNPIGKAILLAVVAFFFWHAAHRIFHSLHDLGIQAGNGARVVFYGSAFVATLVAGAALLLIGF</sequence>
<accession>A0ABX0WLX3</accession>
<keyword evidence="7" id="KW-1185">Reference proteome</keyword>
<dbReference type="SUPFAM" id="SSF81343">
    <property type="entry name" value="Fumarate reductase respiratory complex transmembrane subunits"/>
    <property type="match status" value="1"/>
</dbReference>
<keyword evidence="1" id="KW-1003">Cell membrane</keyword>
<gene>
    <name evidence="6" type="primary">frdD</name>
    <name evidence="6" type="ORF">HCX48_10855</name>
</gene>
<organism evidence="6 7">
    <name type="scientific">Rhodocyclus gracilis</name>
    <dbReference type="NCBI Taxonomy" id="2929842"/>
    <lineage>
        <taxon>Bacteria</taxon>
        <taxon>Pseudomonadati</taxon>
        <taxon>Pseudomonadota</taxon>
        <taxon>Betaproteobacteria</taxon>
        <taxon>Rhodocyclales</taxon>
        <taxon>Rhodocyclaceae</taxon>
        <taxon>Rhodocyclus</taxon>
    </lineage>
</organism>
<dbReference type="Pfam" id="PF02313">
    <property type="entry name" value="Fumarate_red_D"/>
    <property type="match status" value="1"/>
</dbReference>
<feature type="transmembrane region" description="Helical" evidence="5">
    <location>
        <begin position="21"/>
        <end position="53"/>
    </location>
</feature>
<evidence type="ECO:0000256" key="1">
    <source>
        <dbReference type="ARBA" id="ARBA00022475"/>
    </source>
</evidence>
<evidence type="ECO:0000256" key="3">
    <source>
        <dbReference type="ARBA" id="ARBA00022989"/>
    </source>
</evidence>
<evidence type="ECO:0000256" key="2">
    <source>
        <dbReference type="ARBA" id="ARBA00022692"/>
    </source>
</evidence>
<evidence type="ECO:0000313" key="7">
    <source>
        <dbReference type="Proteomes" id="UP000720344"/>
    </source>
</evidence>
<protein>
    <submittedName>
        <fullName evidence="6">Fumarate reductase subunit FrdD</fullName>
    </submittedName>
</protein>
<reference evidence="7" key="1">
    <citation type="submission" date="2020-03" db="EMBL/GenBank/DDBJ databases">
        <title>Whole-genome sequence of the purple nonsulfur bacterium Rhodocyclus tenuis DSM112.</title>
        <authorList>
            <person name="Kyndt J.A."/>
            <person name="Meyer T.E."/>
        </authorList>
    </citation>
    <scope>NUCLEOTIDE SEQUENCE [LARGE SCALE GENOMIC DNA]</scope>
    <source>
        <strain evidence="7">DSM 112</strain>
    </source>
</reference>
<evidence type="ECO:0000256" key="5">
    <source>
        <dbReference type="SAM" id="Phobius"/>
    </source>
</evidence>
<proteinExistence type="inferred from homology"/>